<evidence type="ECO:0000256" key="5">
    <source>
        <dbReference type="ARBA" id="ARBA00022692"/>
    </source>
</evidence>
<proteinExistence type="predicted"/>
<comment type="caution">
    <text evidence="13">The sequence shown here is derived from an EMBL/GenBank/DDBJ whole genome shotgun (WGS) entry which is preliminary data.</text>
</comment>
<keyword evidence="9" id="KW-0472">Membrane</keyword>
<keyword evidence="10" id="KW-0998">Cell outer membrane</keyword>
<evidence type="ECO:0000256" key="7">
    <source>
        <dbReference type="ARBA" id="ARBA00023065"/>
    </source>
</evidence>
<evidence type="ECO:0000256" key="10">
    <source>
        <dbReference type="ARBA" id="ARBA00023237"/>
    </source>
</evidence>
<keyword evidence="7" id="KW-0406">Ion transport</keyword>
<feature type="signal peptide" evidence="11">
    <location>
        <begin position="1"/>
        <end position="23"/>
    </location>
</feature>
<comment type="subcellular location">
    <subcellularLocation>
        <location evidence="1">Cell outer membrane</location>
        <topology evidence="1">Multi-pass membrane protein</topology>
    </subcellularLocation>
</comment>
<comment type="subunit">
    <text evidence="2">Homotrimer.</text>
</comment>
<dbReference type="InterPro" id="IPR023614">
    <property type="entry name" value="Porin_dom_sf"/>
</dbReference>
<gene>
    <name evidence="13" type="ORF">VZ95_02250</name>
</gene>
<dbReference type="PANTHER" id="PTHR34501">
    <property type="entry name" value="PROTEIN YDDL-RELATED"/>
    <property type="match status" value="1"/>
</dbReference>
<accession>A0A0F3IZ17</accession>
<dbReference type="AlphaFoldDB" id="A0A0F3IZ17"/>
<evidence type="ECO:0000256" key="6">
    <source>
        <dbReference type="ARBA" id="ARBA00022729"/>
    </source>
</evidence>
<dbReference type="PANTHER" id="PTHR34501:SF9">
    <property type="entry name" value="MAJOR OUTER MEMBRANE PROTEIN P.IA"/>
    <property type="match status" value="1"/>
</dbReference>
<evidence type="ECO:0000256" key="8">
    <source>
        <dbReference type="ARBA" id="ARBA00023114"/>
    </source>
</evidence>
<protein>
    <recommendedName>
        <fullName evidence="12">Porin domain-containing protein</fullName>
    </recommendedName>
</protein>
<sequence length="374" mass="40167">MFMRFKLLGTLTGVLLASSSAFAQQVTTKAPFTVTIGGSVRSDFGFMQDDTANVQDREARLDYRLHLKAEAKAENGLVYGFDARLRNNQNSAGQTNQDVVGADRKFVYLRGDSWGQVQLGDNIGVATQLETATPNVGIGQGDVVGFANFGNYSFFYFDRDTFATRITYVTPRFAGFQAGATYTPEYRDTGRGNRRGDSDVTGGNYKDELEFALTTQQKFGAFGVQASAAYLTGKEKVPTRGDFAVLSLGGVVSYDVATGQTIAVGGNYFDNGETNKVKTARGTAETTGWNVGVSYTVASAWAVAANYTENLTETPGARDQTDKVFGVGGAYQLAPGLSLQADAAFFDIETATGLKAGKTSNEGTQFTLRTRVDF</sequence>
<dbReference type="EMBL" id="LAJY01000036">
    <property type="protein sequence ID" value="KJV10844.1"/>
    <property type="molecule type" value="Genomic_DNA"/>
</dbReference>
<evidence type="ECO:0000313" key="13">
    <source>
        <dbReference type="EMBL" id="KJV10844.1"/>
    </source>
</evidence>
<dbReference type="InterPro" id="IPR050298">
    <property type="entry name" value="Gram-neg_bact_OMP"/>
</dbReference>
<evidence type="ECO:0000259" key="12">
    <source>
        <dbReference type="Pfam" id="PF13609"/>
    </source>
</evidence>
<name>A0A0F3IZ17_9PROT</name>
<feature type="chain" id="PRO_5002462540" description="Porin domain-containing protein" evidence="11">
    <location>
        <begin position="24"/>
        <end position="374"/>
    </location>
</feature>
<organism evidence="13 14">
    <name type="scientific">Elstera litoralis</name>
    <dbReference type="NCBI Taxonomy" id="552518"/>
    <lineage>
        <taxon>Bacteria</taxon>
        <taxon>Pseudomonadati</taxon>
        <taxon>Pseudomonadota</taxon>
        <taxon>Alphaproteobacteria</taxon>
        <taxon>Rhodospirillales</taxon>
        <taxon>Rhodospirillaceae</taxon>
        <taxon>Elstera</taxon>
    </lineage>
</organism>
<dbReference type="GO" id="GO:0006811">
    <property type="term" value="P:monoatomic ion transport"/>
    <property type="evidence" value="ECO:0007669"/>
    <property type="project" value="UniProtKB-KW"/>
</dbReference>
<keyword evidence="4" id="KW-1134">Transmembrane beta strand</keyword>
<dbReference type="Pfam" id="PF13609">
    <property type="entry name" value="Porin_4"/>
    <property type="match status" value="1"/>
</dbReference>
<dbReference type="GO" id="GO:0046930">
    <property type="term" value="C:pore complex"/>
    <property type="evidence" value="ECO:0007669"/>
    <property type="project" value="UniProtKB-KW"/>
</dbReference>
<evidence type="ECO:0000256" key="4">
    <source>
        <dbReference type="ARBA" id="ARBA00022452"/>
    </source>
</evidence>
<dbReference type="InterPro" id="IPR033900">
    <property type="entry name" value="Gram_neg_porin_domain"/>
</dbReference>
<keyword evidence="8" id="KW-0626">Porin</keyword>
<evidence type="ECO:0000256" key="3">
    <source>
        <dbReference type="ARBA" id="ARBA00022448"/>
    </source>
</evidence>
<evidence type="ECO:0000256" key="11">
    <source>
        <dbReference type="SAM" id="SignalP"/>
    </source>
</evidence>
<dbReference type="Proteomes" id="UP000033774">
    <property type="component" value="Unassembled WGS sequence"/>
</dbReference>
<evidence type="ECO:0000256" key="1">
    <source>
        <dbReference type="ARBA" id="ARBA00004571"/>
    </source>
</evidence>
<keyword evidence="14" id="KW-1185">Reference proteome</keyword>
<feature type="domain" description="Porin" evidence="12">
    <location>
        <begin position="12"/>
        <end position="347"/>
    </location>
</feature>
<dbReference type="Gene3D" id="2.40.160.10">
    <property type="entry name" value="Porin"/>
    <property type="match status" value="1"/>
</dbReference>
<keyword evidence="5" id="KW-0812">Transmembrane</keyword>
<evidence type="ECO:0000256" key="2">
    <source>
        <dbReference type="ARBA" id="ARBA00011233"/>
    </source>
</evidence>
<keyword evidence="3" id="KW-0813">Transport</keyword>
<keyword evidence="6 11" id="KW-0732">Signal</keyword>
<dbReference type="SUPFAM" id="SSF56935">
    <property type="entry name" value="Porins"/>
    <property type="match status" value="1"/>
</dbReference>
<reference evidence="13 14" key="1">
    <citation type="submission" date="2015-03" db="EMBL/GenBank/DDBJ databases">
        <title>Draft genome sequence of Elstera litoralis.</title>
        <authorList>
            <person name="Rahalkar M.C."/>
            <person name="Dhakephalkar P.K."/>
            <person name="Pore S.D."/>
            <person name="Arora P."/>
            <person name="Kapse N.G."/>
            <person name="Pandit P.S."/>
        </authorList>
    </citation>
    <scope>NUCLEOTIDE SEQUENCE [LARGE SCALE GENOMIC DNA]</scope>
    <source>
        <strain evidence="13 14">Dia-1</strain>
    </source>
</reference>
<evidence type="ECO:0000313" key="14">
    <source>
        <dbReference type="Proteomes" id="UP000033774"/>
    </source>
</evidence>
<dbReference type="GO" id="GO:0015288">
    <property type="term" value="F:porin activity"/>
    <property type="evidence" value="ECO:0007669"/>
    <property type="project" value="UniProtKB-KW"/>
</dbReference>
<dbReference type="GO" id="GO:0009279">
    <property type="term" value="C:cell outer membrane"/>
    <property type="evidence" value="ECO:0007669"/>
    <property type="project" value="UniProtKB-SubCell"/>
</dbReference>
<evidence type="ECO:0000256" key="9">
    <source>
        <dbReference type="ARBA" id="ARBA00023136"/>
    </source>
</evidence>